<accession>A0A7S1DZI5</accession>
<dbReference type="InterPro" id="IPR036615">
    <property type="entry name" value="Mur_ligase_C_dom_sf"/>
</dbReference>
<dbReference type="GO" id="GO:0016881">
    <property type="term" value="F:acid-amino acid ligase activity"/>
    <property type="evidence" value="ECO:0007669"/>
    <property type="project" value="InterPro"/>
</dbReference>
<dbReference type="Gene3D" id="3.90.190.20">
    <property type="entry name" value="Mur ligase, C-terminal domain"/>
    <property type="match status" value="1"/>
</dbReference>
<sequence>MDIGSIHLVEAYHARAAKIEAIIEACPILKDSRWSVEDRSITFQIKSALELARNTDEVVVVCGSVFLMAEAREALGFDEPRDSKYISEVAGAHLRHGQEVFANSILPGSE</sequence>
<reference evidence="1" key="1">
    <citation type="submission" date="2021-01" db="EMBL/GenBank/DDBJ databases">
        <authorList>
            <person name="Corre E."/>
            <person name="Pelletier E."/>
            <person name="Niang G."/>
            <person name="Scheremetjew M."/>
            <person name="Finn R."/>
            <person name="Kale V."/>
            <person name="Holt S."/>
            <person name="Cochrane G."/>
            <person name="Meng A."/>
            <person name="Brown T."/>
            <person name="Cohen L."/>
        </authorList>
    </citation>
    <scope>NUCLEOTIDE SEQUENCE</scope>
</reference>
<proteinExistence type="predicted"/>
<protein>
    <submittedName>
        <fullName evidence="1">Uncharacterized protein</fullName>
    </submittedName>
</protein>
<evidence type="ECO:0000313" key="1">
    <source>
        <dbReference type="EMBL" id="CAD8959669.1"/>
    </source>
</evidence>
<gene>
    <name evidence="1" type="ORF">TNIT0693_LOCUS149</name>
</gene>
<name>A0A7S1DZI5_9STRA</name>
<organism evidence="1">
    <name type="scientific">Thalassionema nitzschioides</name>
    <dbReference type="NCBI Taxonomy" id="33649"/>
    <lineage>
        <taxon>Eukaryota</taxon>
        <taxon>Sar</taxon>
        <taxon>Stramenopiles</taxon>
        <taxon>Ochrophyta</taxon>
        <taxon>Bacillariophyta</taxon>
        <taxon>Fragilariophyceae</taxon>
        <taxon>Fragilariophycidae</taxon>
        <taxon>Thalassionemales</taxon>
        <taxon>Thalassionemataceae</taxon>
        <taxon>Thalassionema</taxon>
    </lineage>
</organism>
<dbReference type="AlphaFoldDB" id="A0A7S1DZI5"/>
<dbReference type="EMBL" id="HBFY01000360">
    <property type="protein sequence ID" value="CAD8959669.1"/>
    <property type="molecule type" value="Transcribed_RNA"/>
</dbReference>